<protein>
    <submittedName>
        <fullName evidence="1">Uncharacterized protein</fullName>
    </submittedName>
</protein>
<evidence type="ECO:0000313" key="1">
    <source>
        <dbReference type="EMBL" id="GAG45623.1"/>
    </source>
</evidence>
<sequence>PIARPSNPSVKFTALLQPTMINMAHGTKNHPKSG</sequence>
<accession>X0YA74</accession>
<feature type="non-terminal residue" evidence="1">
    <location>
        <position position="1"/>
    </location>
</feature>
<name>X0YA74_9ZZZZ</name>
<dbReference type="AlphaFoldDB" id="X0YA74"/>
<proteinExistence type="predicted"/>
<comment type="caution">
    <text evidence="1">The sequence shown here is derived from an EMBL/GenBank/DDBJ whole genome shotgun (WGS) entry which is preliminary data.</text>
</comment>
<organism evidence="1">
    <name type="scientific">marine sediment metagenome</name>
    <dbReference type="NCBI Taxonomy" id="412755"/>
    <lineage>
        <taxon>unclassified sequences</taxon>
        <taxon>metagenomes</taxon>
        <taxon>ecological metagenomes</taxon>
    </lineage>
</organism>
<dbReference type="EMBL" id="BARS01052779">
    <property type="protein sequence ID" value="GAG45623.1"/>
    <property type="molecule type" value="Genomic_DNA"/>
</dbReference>
<reference evidence="1" key="1">
    <citation type="journal article" date="2014" name="Front. Microbiol.">
        <title>High frequency of phylogenetically diverse reductive dehalogenase-homologous genes in deep subseafloor sedimentary metagenomes.</title>
        <authorList>
            <person name="Kawai M."/>
            <person name="Futagami T."/>
            <person name="Toyoda A."/>
            <person name="Takaki Y."/>
            <person name="Nishi S."/>
            <person name="Hori S."/>
            <person name="Arai W."/>
            <person name="Tsubouchi T."/>
            <person name="Morono Y."/>
            <person name="Uchiyama I."/>
            <person name="Ito T."/>
            <person name="Fujiyama A."/>
            <person name="Inagaki F."/>
            <person name="Takami H."/>
        </authorList>
    </citation>
    <scope>NUCLEOTIDE SEQUENCE</scope>
    <source>
        <strain evidence="1">Expedition CK06-06</strain>
    </source>
</reference>
<gene>
    <name evidence="1" type="ORF">S01H1_78421</name>
</gene>